<accession>A0AAV3M9L4</accession>
<evidence type="ECO:0000313" key="2">
    <source>
        <dbReference type="EMBL" id="EUD12488.1"/>
    </source>
</evidence>
<organism evidence="2 3">
    <name type="scientific">Providencia alcalifaciens 205/92</name>
    <dbReference type="NCBI Taxonomy" id="1256988"/>
    <lineage>
        <taxon>Bacteria</taxon>
        <taxon>Pseudomonadati</taxon>
        <taxon>Pseudomonadota</taxon>
        <taxon>Gammaproteobacteria</taxon>
        <taxon>Enterobacterales</taxon>
        <taxon>Morganellaceae</taxon>
        <taxon>Providencia</taxon>
    </lineage>
</organism>
<keyword evidence="1" id="KW-1133">Transmembrane helix</keyword>
<dbReference type="RefSeq" id="WP_036960003.1">
    <property type="nucleotide sequence ID" value="NZ_JALD01000012.1"/>
</dbReference>
<dbReference type="Proteomes" id="UP000022311">
    <property type="component" value="Unassembled WGS sequence"/>
</dbReference>
<keyword evidence="1" id="KW-0812">Transmembrane</keyword>
<keyword evidence="1" id="KW-0472">Membrane</keyword>
<evidence type="ECO:0000313" key="3">
    <source>
        <dbReference type="Proteomes" id="UP000022311"/>
    </source>
</evidence>
<evidence type="ECO:0000256" key="1">
    <source>
        <dbReference type="SAM" id="Phobius"/>
    </source>
</evidence>
<gene>
    <name evidence="2" type="ORF">HMPREF1563_3784</name>
</gene>
<dbReference type="EMBL" id="JALD01000012">
    <property type="protein sequence ID" value="EUD12488.1"/>
    <property type="molecule type" value="Genomic_DNA"/>
</dbReference>
<comment type="caution">
    <text evidence="2">The sequence shown here is derived from an EMBL/GenBank/DDBJ whole genome shotgun (WGS) entry which is preliminary data.</text>
</comment>
<protein>
    <recommendedName>
        <fullName evidence="4">Pilus assembly protein PilO</fullName>
    </recommendedName>
</protein>
<feature type="transmembrane region" description="Helical" evidence="1">
    <location>
        <begin position="28"/>
        <end position="46"/>
    </location>
</feature>
<proteinExistence type="predicted"/>
<sequence length="191" mass="22752">MNSSLDKQKDQHIEYGCFWYRPRWQQYLVLPLTLATLLASGYIFIWKDKQNQLANLRQDNVVFAHKNQESSQFFAQNPTRFWIEQEMASLDFDEETIPDSQYLVLHLQRLVSHANVVLNQLQPTDPTNSHYQLEIQGKFKDLLEFMRSLMIFLPQPHWQFSNVIFTTKNQILTAHLSLSFIKDEQQHNEQH</sequence>
<dbReference type="AlphaFoldDB" id="A0AAV3M9L4"/>
<evidence type="ECO:0008006" key="4">
    <source>
        <dbReference type="Google" id="ProtNLM"/>
    </source>
</evidence>
<name>A0AAV3M9L4_9GAMM</name>
<reference evidence="2 3" key="1">
    <citation type="submission" date="2014-01" db="EMBL/GenBank/DDBJ databases">
        <authorList>
            <person name="Durkin A.S."/>
            <person name="McCorrison J."/>
            <person name="Torralba M."/>
            <person name="Gillis M."/>
            <person name="Haft D.H."/>
            <person name="Methe B."/>
            <person name="Sutton G."/>
            <person name="Nelson K.E."/>
        </authorList>
    </citation>
    <scope>NUCLEOTIDE SEQUENCE [LARGE SCALE GENOMIC DNA]</scope>
    <source>
        <strain evidence="2 3">205/92</strain>
    </source>
</reference>